<dbReference type="AlphaFoldDB" id="A0A372JJD1"/>
<evidence type="ECO:0000256" key="4">
    <source>
        <dbReference type="PIRSR" id="PIRSR001112-1"/>
    </source>
</evidence>
<keyword evidence="7" id="KW-1185">Reference proteome</keyword>
<dbReference type="PIRSF" id="PIRSF001112">
    <property type="entry name" value="Epoxide_hydrolase"/>
    <property type="match status" value="1"/>
</dbReference>
<comment type="caution">
    <text evidence="6">The sequence shown here is derived from an EMBL/GenBank/DDBJ whole genome shotgun (WGS) entry which is preliminary data.</text>
</comment>
<dbReference type="Gene3D" id="3.40.50.1820">
    <property type="entry name" value="alpha/beta hydrolase"/>
    <property type="match status" value="1"/>
</dbReference>
<dbReference type="Proteomes" id="UP000261811">
    <property type="component" value="Unassembled WGS sequence"/>
</dbReference>
<dbReference type="RefSeq" id="WP_117358830.1">
    <property type="nucleotide sequence ID" value="NZ_QURH01000312.1"/>
</dbReference>
<organism evidence="6 7">
    <name type="scientific">Actinomadura logoneensis</name>
    <dbReference type="NCBI Taxonomy" id="2293572"/>
    <lineage>
        <taxon>Bacteria</taxon>
        <taxon>Bacillati</taxon>
        <taxon>Actinomycetota</taxon>
        <taxon>Actinomycetes</taxon>
        <taxon>Streptosporangiales</taxon>
        <taxon>Thermomonosporaceae</taxon>
        <taxon>Actinomadura</taxon>
    </lineage>
</organism>
<dbReference type="OrthoDB" id="5171248at2"/>
<keyword evidence="3 6" id="KW-0378">Hydrolase</keyword>
<evidence type="ECO:0000256" key="3">
    <source>
        <dbReference type="ARBA" id="ARBA00022801"/>
    </source>
</evidence>
<dbReference type="InterPro" id="IPR029058">
    <property type="entry name" value="AB_hydrolase_fold"/>
</dbReference>
<dbReference type="PANTHER" id="PTHR21661">
    <property type="entry name" value="EPOXIDE HYDROLASE 1-RELATED"/>
    <property type="match status" value="1"/>
</dbReference>
<dbReference type="SUPFAM" id="SSF53474">
    <property type="entry name" value="alpha/beta-Hydrolases"/>
    <property type="match status" value="1"/>
</dbReference>
<evidence type="ECO:0000259" key="5">
    <source>
        <dbReference type="Pfam" id="PF06441"/>
    </source>
</evidence>
<keyword evidence="2" id="KW-0058">Aromatic hydrocarbons catabolism</keyword>
<name>A0A372JJD1_9ACTN</name>
<accession>A0A372JJD1</accession>
<reference evidence="6 7" key="1">
    <citation type="submission" date="2018-08" db="EMBL/GenBank/DDBJ databases">
        <title>Actinomadura jelena sp. nov., a novel Actinomycete isolated from soil in Chad.</title>
        <authorList>
            <person name="Shi L."/>
        </authorList>
    </citation>
    <scope>NUCLEOTIDE SEQUENCE [LARGE SCALE GENOMIC DNA]</scope>
    <source>
        <strain evidence="6 7">NEAU-G17</strain>
    </source>
</reference>
<protein>
    <submittedName>
        <fullName evidence="6">Epoxide hydrolase</fullName>
    </submittedName>
</protein>
<dbReference type="EMBL" id="QURH01000312">
    <property type="protein sequence ID" value="RFU40039.1"/>
    <property type="molecule type" value="Genomic_DNA"/>
</dbReference>
<dbReference type="PANTHER" id="PTHR21661:SF35">
    <property type="entry name" value="EPOXIDE HYDROLASE"/>
    <property type="match status" value="1"/>
</dbReference>
<dbReference type="Pfam" id="PF06441">
    <property type="entry name" value="EHN"/>
    <property type="match status" value="1"/>
</dbReference>
<feature type="active site" description="Proton acceptor" evidence="4">
    <location>
        <position position="325"/>
    </location>
</feature>
<dbReference type="GO" id="GO:0097176">
    <property type="term" value="P:epoxide metabolic process"/>
    <property type="evidence" value="ECO:0007669"/>
    <property type="project" value="TreeGrafter"/>
</dbReference>
<gene>
    <name evidence="6" type="ORF">DZF91_19190</name>
</gene>
<dbReference type="InterPro" id="IPR010497">
    <property type="entry name" value="Epoxide_hydro_N"/>
</dbReference>
<feature type="active site" description="Proton donor" evidence="4">
    <location>
        <position position="273"/>
    </location>
</feature>
<evidence type="ECO:0000256" key="2">
    <source>
        <dbReference type="ARBA" id="ARBA00022797"/>
    </source>
</evidence>
<dbReference type="InterPro" id="IPR016292">
    <property type="entry name" value="Epoxide_hydrolase"/>
</dbReference>
<comment type="similarity">
    <text evidence="1">Belongs to the peptidase S33 family.</text>
</comment>
<sequence length="353" mass="39185">MPNDLIVPYRVDVPQSALDDLAERLDRAKLDEVGAERLDGLLDRWRDGYDWRVWESRINAHPQFTTEIDGLDVHFLHVRSPRPDAFPLILSHGWPGSVVEFLDLLVPLAADFHLVVPSLPGFGFSGPADGWDRHRTARAWAELMRRLGYDRYGAVGNDLGSTVSLELGRTAADHVTGVLVTQIFSMPAGADEPLTEDDADRLAHSQRFIQRHGAYLRLHATRPDLLAPALTDSPVGLAAWNAQLLDAVDPDFALTNITLYWLTGTGASSIRFYAHDARAVHPTTPTTTPVALSEYTGDYFRSVRRYASRDHSAIVSWTTHPGGGHFAAHQAPDALLNDIRAFFEVYGDRTPRP</sequence>
<feature type="active site" description="Nucleophile" evidence="4">
    <location>
        <position position="158"/>
    </location>
</feature>
<proteinExistence type="inferred from homology"/>
<dbReference type="GO" id="GO:0004301">
    <property type="term" value="F:epoxide hydrolase activity"/>
    <property type="evidence" value="ECO:0007669"/>
    <property type="project" value="TreeGrafter"/>
</dbReference>
<evidence type="ECO:0000256" key="1">
    <source>
        <dbReference type="ARBA" id="ARBA00010088"/>
    </source>
</evidence>
<feature type="domain" description="Epoxide hydrolase N-terminal" evidence="5">
    <location>
        <begin position="7"/>
        <end position="101"/>
    </location>
</feature>
<evidence type="ECO:0000313" key="7">
    <source>
        <dbReference type="Proteomes" id="UP000261811"/>
    </source>
</evidence>
<evidence type="ECO:0000313" key="6">
    <source>
        <dbReference type="EMBL" id="RFU40039.1"/>
    </source>
</evidence>